<evidence type="ECO:0000313" key="1">
    <source>
        <dbReference type="EMBL" id="DAA04373.1"/>
    </source>
</evidence>
<sequence length="260" mass="28550">MGPGTVEDPYPYPYPSHPIRSEAKLCAVFGPLSGSVLLGSASDPSSISIHPGSAVMASGGVEIYLPQSHDLAIFQHCNRISFGLFRLDFLFGGSPLLQRNGPCTIYPCSSSSFSSDSISQIPSCILRIAISFDLSGDSFAGSRPLRLQLSPLRLQQMLLQLQLQLQLLPHRTETHLSPVTCCRLKWSLLLPKLRKSEVQNCNYFIITSQFMCCRSSRSGDSPEIAISNQSVFLFLRTQLTSSGWGAIALQLWPLRIQSQS</sequence>
<gene>
    <name evidence="1" type="ORF">HDC15897</name>
</gene>
<reference evidence="1" key="1">
    <citation type="journal article" date="2003" name="Genome Biol.">
        <title>An integrated gene annotation and transcriptional profiling approach towards the full gene content of the Drosophila genome.</title>
        <authorList>
            <person name="Hild M."/>
            <person name="Beckmann B."/>
            <person name="Haas S.A."/>
            <person name="Koch B."/>
            <person name="Solovyev V."/>
            <person name="Busold C."/>
            <person name="Fellenberg K."/>
            <person name="Boutros M."/>
            <person name="Vingron M."/>
            <person name="Sauer F."/>
            <person name="Hoheisel J.D."/>
            <person name="Paro R."/>
        </authorList>
    </citation>
    <scope>NUCLEOTIDE SEQUENCE</scope>
</reference>
<dbReference type="AlphaFoldDB" id="Q6IJ48"/>
<proteinExistence type="predicted"/>
<organism evidence="1">
    <name type="scientific">Drosophila melanogaster</name>
    <name type="common">Fruit fly</name>
    <dbReference type="NCBI Taxonomy" id="7227"/>
    <lineage>
        <taxon>Eukaryota</taxon>
        <taxon>Metazoa</taxon>
        <taxon>Ecdysozoa</taxon>
        <taxon>Arthropoda</taxon>
        <taxon>Hexapoda</taxon>
        <taxon>Insecta</taxon>
        <taxon>Pterygota</taxon>
        <taxon>Neoptera</taxon>
        <taxon>Endopterygota</taxon>
        <taxon>Diptera</taxon>
        <taxon>Brachycera</taxon>
        <taxon>Muscomorpha</taxon>
        <taxon>Ephydroidea</taxon>
        <taxon>Drosophilidae</taxon>
        <taxon>Drosophila</taxon>
        <taxon>Sophophora</taxon>
    </lineage>
</organism>
<accession>Q6IJ48</accession>
<protein>
    <submittedName>
        <fullName evidence="1">HDC15897</fullName>
    </submittedName>
</protein>
<name>Q6IJ48_DROME</name>
<dbReference type="EMBL" id="BK002868">
    <property type="protein sequence ID" value="DAA04373.1"/>
    <property type="molecule type" value="Genomic_DNA"/>
</dbReference>